<name>A0ABT3PID1_9BACT</name>
<dbReference type="Pfam" id="PF00579">
    <property type="entry name" value="tRNA-synt_1b"/>
    <property type="match status" value="1"/>
</dbReference>
<feature type="domain" description="Tyrosine--tRNA ligase SYY-like C-terminal" evidence="11">
    <location>
        <begin position="327"/>
        <end position="400"/>
    </location>
</feature>
<reference evidence="12 13" key="1">
    <citation type="submission" date="2021-03" db="EMBL/GenBank/DDBJ databases">
        <title>Aliifodinibius sp. nov., a new bacterium isolated from saline soil.</title>
        <authorList>
            <person name="Galisteo C."/>
            <person name="De La Haba R."/>
            <person name="Sanchez-Porro C."/>
            <person name="Ventosa A."/>
        </authorList>
    </citation>
    <scope>NUCLEOTIDE SEQUENCE [LARGE SCALE GENOMIC DNA]</scope>
    <source>
        <strain evidence="12 13">1BSP15-2V2</strain>
    </source>
</reference>
<dbReference type="Gene3D" id="3.10.290.10">
    <property type="entry name" value="RNA-binding S4 domain"/>
    <property type="match status" value="1"/>
</dbReference>
<keyword evidence="2 9" id="KW-0436">Ligase</keyword>
<keyword evidence="4 9" id="KW-0067">ATP-binding</keyword>
<comment type="caution">
    <text evidence="12">The sequence shown here is derived from an EMBL/GenBank/DDBJ whole genome shotgun (WGS) entry which is preliminary data.</text>
</comment>
<dbReference type="NCBIfam" id="TIGR00234">
    <property type="entry name" value="tyrS"/>
    <property type="match status" value="1"/>
</dbReference>
<dbReference type="InterPro" id="IPR002307">
    <property type="entry name" value="Tyr-tRNA-ligase"/>
</dbReference>
<evidence type="ECO:0000256" key="1">
    <source>
        <dbReference type="ARBA" id="ARBA00022490"/>
    </source>
</evidence>
<evidence type="ECO:0000256" key="5">
    <source>
        <dbReference type="ARBA" id="ARBA00022884"/>
    </source>
</evidence>
<dbReference type="InterPro" id="IPR024108">
    <property type="entry name" value="Tyr-tRNA-ligase_bac_2"/>
</dbReference>
<evidence type="ECO:0000256" key="3">
    <source>
        <dbReference type="ARBA" id="ARBA00022741"/>
    </source>
</evidence>
<feature type="short sequence motif" description="'KMSKS' region" evidence="9">
    <location>
        <begin position="232"/>
        <end position="236"/>
    </location>
</feature>
<dbReference type="Pfam" id="PF22421">
    <property type="entry name" value="SYY_C-terminal"/>
    <property type="match status" value="1"/>
</dbReference>
<dbReference type="EC" id="6.1.1.1" evidence="9"/>
<keyword evidence="3 9" id="KW-0547">Nucleotide-binding</keyword>
<dbReference type="CDD" id="cd00165">
    <property type="entry name" value="S4"/>
    <property type="match status" value="1"/>
</dbReference>
<dbReference type="RefSeq" id="WP_265764358.1">
    <property type="nucleotide sequence ID" value="NZ_JAGGJA010000001.1"/>
</dbReference>
<evidence type="ECO:0000256" key="2">
    <source>
        <dbReference type="ARBA" id="ARBA00022598"/>
    </source>
</evidence>
<keyword evidence="5 10" id="KW-0694">RNA-binding</keyword>
<dbReference type="SUPFAM" id="SSF55174">
    <property type="entry name" value="Alpha-L RNA-binding motif"/>
    <property type="match status" value="1"/>
</dbReference>
<dbReference type="Proteomes" id="UP001207918">
    <property type="component" value="Unassembled WGS sequence"/>
</dbReference>
<dbReference type="Gene3D" id="3.40.50.620">
    <property type="entry name" value="HUPs"/>
    <property type="match status" value="1"/>
</dbReference>
<proteinExistence type="inferred from homology"/>
<dbReference type="InterPro" id="IPR014729">
    <property type="entry name" value="Rossmann-like_a/b/a_fold"/>
</dbReference>
<gene>
    <name evidence="9" type="primary">tyrS</name>
    <name evidence="12" type="ORF">J6I44_02440</name>
</gene>
<dbReference type="EMBL" id="JAGGJA010000001">
    <property type="protein sequence ID" value="MCW9705693.1"/>
    <property type="molecule type" value="Genomic_DNA"/>
</dbReference>
<dbReference type="InterPro" id="IPR002305">
    <property type="entry name" value="aa-tRNA-synth_Ic"/>
</dbReference>
<organism evidence="12 13">
    <name type="scientific">Fodinibius salsisoli</name>
    <dbReference type="NCBI Taxonomy" id="2820877"/>
    <lineage>
        <taxon>Bacteria</taxon>
        <taxon>Pseudomonadati</taxon>
        <taxon>Balneolota</taxon>
        <taxon>Balneolia</taxon>
        <taxon>Balneolales</taxon>
        <taxon>Balneolaceae</taxon>
        <taxon>Fodinibius</taxon>
    </lineage>
</organism>
<feature type="short sequence motif" description="'HIGH' region" evidence="9">
    <location>
        <begin position="48"/>
        <end position="57"/>
    </location>
</feature>
<keyword evidence="1 9" id="KW-0963">Cytoplasm</keyword>
<evidence type="ECO:0000256" key="7">
    <source>
        <dbReference type="ARBA" id="ARBA00023146"/>
    </source>
</evidence>
<sequence>MSFLPVDEQLEIIKRGTVEIVPEDELVEKLKKSKEEDRPLKIKLGCDPTRPDLHLGHSVILRKLRQFQDLGHEAILIIGDFTALIGDPTGRNKTRPALSREEIQENASTYLDQATQILDESQTTIVYNSEWLGTMDFEDVIKLSSKLTVAQMIERDDFSKRFENNEPISLHEFLYPLAQGQDSVHLESDVELGGTDQKFNLLVGRQLQKDDGQEPQIALMMPLLVGTDGTQKMSKSYDNYIGITEEANDMYGKVLSIPDDLIYSWFELLSDVDVDELPSLKKKAQEDPRNTKHELALVITRMYHGEEKAKAARDHFEKTVVGNAIPDDAPTLEYEAGTEVRLLDIVSDAEFTSSNGETKRLIKQGGISIDDEKISDKGYSVTFETSTEFTLKVGKRNFAIVKGK</sequence>
<dbReference type="CDD" id="cd00805">
    <property type="entry name" value="TyrRS_core"/>
    <property type="match status" value="1"/>
</dbReference>
<comment type="function">
    <text evidence="9">Catalyzes the attachment of tyrosine to tRNA(Tyr) in a two-step reaction: tyrosine is first activated by ATP to form Tyr-AMP and then transferred to the acceptor end of tRNA(Tyr).</text>
</comment>
<keyword evidence="7 9" id="KW-0030">Aminoacyl-tRNA synthetase</keyword>
<dbReference type="PANTHER" id="PTHR11766">
    <property type="entry name" value="TYROSYL-TRNA SYNTHETASE"/>
    <property type="match status" value="1"/>
</dbReference>
<dbReference type="PROSITE" id="PS50889">
    <property type="entry name" value="S4"/>
    <property type="match status" value="1"/>
</dbReference>
<comment type="subunit">
    <text evidence="9">Homodimer.</text>
</comment>
<dbReference type="InterPro" id="IPR054608">
    <property type="entry name" value="SYY-like_C"/>
</dbReference>
<keyword evidence="13" id="KW-1185">Reference proteome</keyword>
<dbReference type="PRINTS" id="PR01040">
    <property type="entry name" value="TRNASYNTHTYR"/>
</dbReference>
<dbReference type="GO" id="GO:0004831">
    <property type="term" value="F:tyrosine-tRNA ligase activity"/>
    <property type="evidence" value="ECO:0007669"/>
    <property type="project" value="UniProtKB-EC"/>
</dbReference>
<dbReference type="InterPro" id="IPR024088">
    <property type="entry name" value="Tyr-tRNA-ligase_bac-type"/>
</dbReference>
<protein>
    <recommendedName>
        <fullName evidence="9">Tyrosine--tRNA ligase</fullName>
        <ecNumber evidence="9">6.1.1.1</ecNumber>
    </recommendedName>
    <alternativeName>
        <fullName evidence="9">Tyrosyl-tRNA synthetase</fullName>
        <shortName evidence="9">TyrRS</shortName>
    </alternativeName>
</protein>
<comment type="similarity">
    <text evidence="9">Belongs to the class-I aminoacyl-tRNA synthetase family. TyrS type 2 subfamily.</text>
</comment>
<dbReference type="Gene3D" id="1.10.240.10">
    <property type="entry name" value="Tyrosyl-Transfer RNA Synthetase"/>
    <property type="match status" value="1"/>
</dbReference>
<dbReference type="SUPFAM" id="SSF52374">
    <property type="entry name" value="Nucleotidylyl transferase"/>
    <property type="match status" value="1"/>
</dbReference>
<dbReference type="HAMAP" id="MF_02007">
    <property type="entry name" value="Tyr_tRNA_synth_type2"/>
    <property type="match status" value="1"/>
</dbReference>
<evidence type="ECO:0000256" key="9">
    <source>
        <dbReference type="HAMAP-Rule" id="MF_02007"/>
    </source>
</evidence>
<comment type="subcellular location">
    <subcellularLocation>
        <location evidence="9">Cytoplasm</location>
    </subcellularLocation>
</comment>
<keyword evidence="6 9" id="KW-0648">Protein biosynthesis</keyword>
<dbReference type="InterPro" id="IPR036986">
    <property type="entry name" value="S4_RNA-bd_sf"/>
</dbReference>
<evidence type="ECO:0000256" key="8">
    <source>
        <dbReference type="ARBA" id="ARBA00048248"/>
    </source>
</evidence>
<dbReference type="PANTHER" id="PTHR11766:SF1">
    <property type="entry name" value="TYROSINE--TRNA LIGASE"/>
    <property type="match status" value="1"/>
</dbReference>
<comment type="catalytic activity">
    <reaction evidence="8 9">
        <text>tRNA(Tyr) + L-tyrosine + ATP = L-tyrosyl-tRNA(Tyr) + AMP + diphosphate + H(+)</text>
        <dbReference type="Rhea" id="RHEA:10220"/>
        <dbReference type="Rhea" id="RHEA-COMP:9706"/>
        <dbReference type="Rhea" id="RHEA-COMP:9707"/>
        <dbReference type="ChEBI" id="CHEBI:15378"/>
        <dbReference type="ChEBI" id="CHEBI:30616"/>
        <dbReference type="ChEBI" id="CHEBI:33019"/>
        <dbReference type="ChEBI" id="CHEBI:58315"/>
        <dbReference type="ChEBI" id="CHEBI:78442"/>
        <dbReference type="ChEBI" id="CHEBI:78536"/>
        <dbReference type="ChEBI" id="CHEBI:456215"/>
        <dbReference type="EC" id="6.1.1.1"/>
    </reaction>
</comment>
<evidence type="ECO:0000259" key="11">
    <source>
        <dbReference type="Pfam" id="PF22421"/>
    </source>
</evidence>
<evidence type="ECO:0000256" key="4">
    <source>
        <dbReference type="ARBA" id="ARBA00022840"/>
    </source>
</evidence>
<evidence type="ECO:0000313" key="13">
    <source>
        <dbReference type="Proteomes" id="UP001207918"/>
    </source>
</evidence>
<feature type="binding site" evidence="9">
    <location>
        <position position="235"/>
    </location>
    <ligand>
        <name>ATP</name>
        <dbReference type="ChEBI" id="CHEBI:30616"/>
    </ligand>
</feature>
<accession>A0ABT3PID1</accession>
<evidence type="ECO:0000256" key="6">
    <source>
        <dbReference type="ARBA" id="ARBA00022917"/>
    </source>
</evidence>
<evidence type="ECO:0000256" key="10">
    <source>
        <dbReference type="PROSITE-ProRule" id="PRU00182"/>
    </source>
</evidence>
<evidence type="ECO:0000313" key="12">
    <source>
        <dbReference type="EMBL" id="MCW9705693.1"/>
    </source>
</evidence>